<dbReference type="EMBL" id="JBEFKJ010000015">
    <property type="protein sequence ID" value="KAL2042088.1"/>
    <property type="molecule type" value="Genomic_DNA"/>
</dbReference>
<dbReference type="Proteomes" id="UP001590950">
    <property type="component" value="Unassembled WGS sequence"/>
</dbReference>
<reference evidence="1 2" key="1">
    <citation type="submission" date="2024-09" db="EMBL/GenBank/DDBJ databases">
        <title>Rethinking Asexuality: The Enigmatic Case of Functional Sexual Genes in Lepraria (Stereocaulaceae).</title>
        <authorList>
            <person name="Doellman M."/>
            <person name="Sun Y."/>
            <person name="Barcenas-Pena A."/>
            <person name="Lumbsch H.T."/>
            <person name="Grewe F."/>
        </authorList>
    </citation>
    <scope>NUCLEOTIDE SEQUENCE [LARGE SCALE GENOMIC DNA]</scope>
    <source>
        <strain evidence="1 2">Mercado 3170</strain>
    </source>
</reference>
<sequence>MEAVGPTGQSQMIFDLEYPTVVAQREPFDLNLILKSSPSLDLFLHSWTANLVENTCASVSDSLKENWMAEHTLGSEVHINDFKARPLINPSPKTALEYLTVPATCAASFATPNLQRTYSLRVIVMLQCGGQSQELLYNTGNVALLGAEFGSKGIEREDDEVYNPDMDGPREMFQGRLAPSLYVRNYRA</sequence>
<gene>
    <name evidence="1" type="ORF">N7G274_005276</name>
</gene>
<accession>A0ABR4A8R7</accession>
<evidence type="ECO:0000313" key="2">
    <source>
        <dbReference type="Proteomes" id="UP001590950"/>
    </source>
</evidence>
<evidence type="ECO:0000313" key="1">
    <source>
        <dbReference type="EMBL" id="KAL2042088.1"/>
    </source>
</evidence>
<protein>
    <submittedName>
        <fullName evidence="1">Uncharacterized protein</fullName>
    </submittedName>
</protein>
<name>A0ABR4A8R7_9LECA</name>
<proteinExistence type="predicted"/>
<keyword evidence="2" id="KW-1185">Reference proteome</keyword>
<organism evidence="1 2">
    <name type="scientific">Stereocaulon virgatum</name>
    <dbReference type="NCBI Taxonomy" id="373712"/>
    <lineage>
        <taxon>Eukaryota</taxon>
        <taxon>Fungi</taxon>
        <taxon>Dikarya</taxon>
        <taxon>Ascomycota</taxon>
        <taxon>Pezizomycotina</taxon>
        <taxon>Lecanoromycetes</taxon>
        <taxon>OSLEUM clade</taxon>
        <taxon>Lecanoromycetidae</taxon>
        <taxon>Lecanorales</taxon>
        <taxon>Lecanorineae</taxon>
        <taxon>Stereocaulaceae</taxon>
        <taxon>Stereocaulon</taxon>
    </lineage>
</organism>
<comment type="caution">
    <text evidence="1">The sequence shown here is derived from an EMBL/GenBank/DDBJ whole genome shotgun (WGS) entry which is preliminary data.</text>
</comment>